<dbReference type="Pfam" id="PF00106">
    <property type="entry name" value="adh_short"/>
    <property type="match status" value="1"/>
</dbReference>
<dbReference type="PRINTS" id="PR00081">
    <property type="entry name" value="GDHRDH"/>
</dbReference>
<name>A0AAD7B894_9AGAR</name>
<evidence type="ECO:0000313" key="3">
    <source>
        <dbReference type="Proteomes" id="UP001221142"/>
    </source>
</evidence>
<proteinExistence type="predicted"/>
<evidence type="ECO:0000313" key="2">
    <source>
        <dbReference type="EMBL" id="KAJ7613155.1"/>
    </source>
</evidence>
<sequence length="346" mass="38044">MKLSFPLFLKHQLTRQAPVVKADLKGKTVLVLGANAGIGFEATKHFATMNPGRLILACRSQSRGQEALETGSRYAEVKKETGCSVAELWLVDLADFASVKAFADRFDKDGGRLDILVANAGVNPSKYEVTKDGWEAALQVNDLSTPLFSLLLLPHLLRTASEHGVVPRLVVVGSEVHYWAEFPRRLLDSGEILRTLGSQQFCTDKHSTHDDIVLNVLFVRALNDHLPPSTPLITNVVNPGLCSSELNRDLKGPGAVIFSLIIKLIGFTSEQGSRRLVHAAVGNPENPDSLRGQFLDECRVYEPSDWVISAEGRKAQELIWNELLQTLGQVDARVLDVAEKYLTRSA</sequence>
<dbReference type="Proteomes" id="UP001221142">
    <property type="component" value="Unassembled WGS sequence"/>
</dbReference>
<dbReference type="Gene3D" id="3.40.50.720">
    <property type="entry name" value="NAD(P)-binding Rossmann-like Domain"/>
    <property type="match status" value="1"/>
</dbReference>
<dbReference type="PANTHER" id="PTHR43157">
    <property type="entry name" value="PHOSPHATIDYLINOSITOL-GLYCAN BIOSYNTHESIS CLASS F PROTEIN-RELATED"/>
    <property type="match status" value="1"/>
</dbReference>
<dbReference type="SUPFAM" id="SSF51735">
    <property type="entry name" value="NAD(P)-binding Rossmann-fold domains"/>
    <property type="match status" value="1"/>
</dbReference>
<comment type="caution">
    <text evidence="2">The sequence shown here is derived from an EMBL/GenBank/DDBJ whole genome shotgun (WGS) entry which is preliminary data.</text>
</comment>
<keyword evidence="3" id="KW-1185">Reference proteome</keyword>
<gene>
    <name evidence="2" type="ORF">FB45DRAFT_874676</name>
</gene>
<protein>
    <recommendedName>
        <fullName evidence="4">NAD(P)-binding protein</fullName>
    </recommendedName>
</protein>
<evidence type="ECO:0008006" key="4">
    <source>
        <dbReference type="Google" id="ProtNLM"/>
    </source>
</evidence>
<dbReference type="InterPro" id="IPR036291">
    <property type="entry name" value="NAD(P)-bd_dom_sf"/>
</dbReference>
<dbReference type="EMBL" id="JARKIF010000029">
    <property type="protein sequence ID" value="KAJ7613155.1"/>
    <property type="molecule type" value="Genomic_DNA"/>
</dbReference>
<evidence type="ECO:0000256" key="1">
    <source>
        <dbReference type="ARBA" id="ARBA00023002"/>
    </source>
</evidence>
<accession>A0AAD7B894</accession>
<reference evidence="2" key="1">
    <citation type="submission" date="2023-03" db="EMBL/GenBank/DDBJ databases">
        <title>Massive genome expansion in bonnet fungi (Mycena s.s.) driven by repeated elements and novel gene families across ecological guilds.</title>
        <authorList>
            <consortium name="Lawrence Berkeley National Laboratory"/>
            <person name="Harder C.B."/>
            <person name="Miyauchi S."/>
            <person name="Viragh M."/>
            <person name="Kuo A."/>
            <person name="Thoen E."/>
            <person name="Andreopoulos B."/>
            <person name="Lu D."/>
            <person name="Skrede I."/>
            <person name="Drula E."/>
            <person name="Henrissat B."/>
            <person name="Morin E."/>
            <person name="Kohler A."/>
            <person name="Barry K."/>
            <person name="LaButti K."/>
            <person name="Morin E."/>
            <person name="Salamov A."/>
            <person name="Lipzen A."/>
            <person name="Mereny Z."/>
            <person name="Hegedus B."/>
            <person name="Baldrian P."/>
            <person name="Stursova M."/>
            <person name="Weitz H."/>
            <person name="Taylor A."/>
            <person name="Grigoriev I.V."/>
            <person name="Nagy L.G."/>
            <person name="Martin F."/>
            <person name="Kauserud H."/>
        </authorList>
    </citation>
    <scope>NUCLEOTIDE SEQUENCE</scope>
    <source>
        <strain evidence="2">9284</strain>
    </source>
</reference>
<dbReference type="PANTHER" id="PTHR43157:SF31">
    <property type="entry name" value="PHOSPHATIDYLINOSITOL-GLYCAN BIOSYNTHESIS CLASS F PROTEIN"/>
    <property type="match status" value="1"/>
</dbReference>
<dbReference type="GO" id="GO:0016491">
    <property type="term" value="F:oxidoreductase activity"/>
    <property type="evidence" value="ECO:0007669"/>
    <property type="project" value="UniProtKB-KW"/>
</dbReference>
<keyword evidence="1" id="KW-0560">Oxidoreductase</keyword>
<organism evidence="2 3">
    <name type="scientific">Roridomyces roridus</name>
    <dbReference type="NCBI Taxonomy" id="1738132"/>
    <lineage>
        <taxon>Eukaryota</taxon>
        <taxon>Fungi</taxon>
        <taxon>Dikarya</taxon>
        <taxon>Basidiomycota</taxon>
        <taxon>Agaricomycotina</taxon>
        <taxon>Agaricomycetes</taxon>
        <taxon>Agaricomycetidae</taxon>
        <taxon>Agaricales</taxon>
        <taxon>Marasmiineae</taxon>
        <taxon>Mycenaceae</taxon>
        <taxon>Roridomyces</taxon>
    </lineage>
</organism>
<dbReference type="InterPro" id="IPR002347">
    <property type="entry name" value="SDR_fam"/>
</dbReference>
<dbReference type="AlphaFoldDB" id="A0AAD7B894"/>